<dbReference type="PROSITE" id="PS51318">
    <property type="entry name" value="TAT"/>
    <property type="match status" value="1"/>
</dbReference>
<keyword evidence="2" id="KW-1185">Reference proteome</keyword>
<comment type="caution">
    <text evidence="1">The sequence shown here is derived from an EMBL/GenBank/DDBJ whole genome shotgun (WGS) entry which is preliminary data.</text>
</comment>
<dbReference type="InterPro" id="IPR027417">
    <property type="entry name" value="P-loop_NTPase"/>
</dbReference>
<dbReference type="EMBL" id="JBHSGF010000005">
    <property type="protein sequence ID" value="MFC4555411.1"/>
    <property type="molecule type" value="Genomic_DNA"/>
</dbReference>
<sequence length="1234" mass="128292">MAGRRDSVISAASAGGAAGAGGIGLQNRVFAWAAAALVAERPLLAGDLAGIVVRVGAQTGFAMDDVAVEADTGCFALFQVKAGLGLGKAADSPLAEALEQVVGQYVNGRLPVRDGSDRSVDAARDVLVLCTDSTAPATVRKDLPTALSRAASQPPGSQLGHELTVKQRKALDVVISHVKPMWEAATGNAADNEDLRGLFRALRVITVDASEGAPQHAAAVATLALGLSPADADAAWPVLVQQGQAASAAREWRDRASIGVALSRRGVHPAPPTRYAGDIETLRELSAANLAAFARDAALPVPGGLRIPRKATTVLAADAGDGNVLIVGDAGAGKSSVTQSFAAARAADQPVIALRASDLAGANKAPLDAPLVAVLRGWMGPPAVLVIDGVDALRGPEDRQFLSDVVHGLSGSRWQVVASARTFDALNNHALRTAFGGAPLSADESALDPRLAGVRHLVVGDLTDDEIDAAVTAPLALASLLEKAGPELRALLRNPFNLRLAAVLVETLTASQQDELLAVRGRVGLLEAYWDQRIRADDQTAREALLARLCAHMAAERSLRAIEAEPLVTAVDSAAVGAMLSENVLAIEPGAVPTGRRILAFSHNILFDYATTLYVLLDPVDPSRAIKAIDADPALPLVARPSFDLLADVLWERRAVGAFWPLCLEVSASHHVLASLAFAARVLCLVRDRNDLRELAPPAGTAGTAGGLSASQEFVRRLVGGLRAPAVLPDAAVAAVALAALARRFADHALGSYVDGALAADILLGLQLRLPLQPDGPGAEDRCLSLVALLDACRENPKQMESLAGAAARQLPSAVKMSTAARDAVRRMLDDEPAMREWGGTVLTWLAESVEGLASVDPKLARETARAVLTFEETRDEQVSLGGGPVLSLNETRRQQAEHGAYLLAEAFDAICAADLQTATQIFCDLAEHEAYEFEDGEWPIFAHGASGYLRYGRDMSMTARGEGEKIATGLGAALSASNAGDAVPAVTVLVGRLHNAAAWAALMASPANSVALGRALLDALDSGALLGHPETHAAAAGLLAALADEGGDDPAIASRLQAAVLRAHSLMDANGGYPRQKDALLGCLRPGTITSSKLVGRLGKLGAEGPPKVQPRLQVEASFTPWSIVDSLAAEGVAFPSPVATAVDLLSDELQATRNGRDERPEHKRRLLETFEEVADIVFAECPTVHPRLALLLVDAAATLACDPRVSPGTPVGERVAAVLLNAANSDTGGLLQ</sequence>
<evidence type="ECO:0000313" key="1">
    <source>
        <dbReference type="EMBL" id="MFC4555411.1"/>
    </source>
</evidence>
<dbReference type="InterPro" id="IPR006311">
    <property type="entry name" value="TAT_signal"/>
</dbReference>
<protein>
    <submittedName>
        <fullName evidence="1">ATP-binding protein</fullName>
    </submittedName>
</protein>
<dbReference type="GO" id="GO:0005524">
    <property type="term" value="F:ATP binding"/>
    <property type="evidence" value="ECO:0007669"/>
    <property type="project" value="UniProtKB-KW"/>
</dbReference>
<reference evidence="2" key="1">
    <citation type="journal article" date="2019" name="Int. J. Syst. Evol. Microbiol.">
        <title>The Global Catalogue of Microorganisms (GCM) 10K type strain sequencing project: providing services to taxonomists for standard genome sequencing and annotation.</title>
        <authorList>
            <consortium name="The Broad Institute Genomics Platform"/>
            <consortium name="The Broad Institute Genome Sequencing Center for Infectious Disease"/>
            <person name="Wu L."/>
            <person name="Ma J."/>
        </authorList>
    </citation>
    <scope>NUCLEOTIDE SEQUENCE [LARGE SCALE GENOMIC DNA]</scope>
    <source>
        <strain evidence="2">JCM 3369</strain>
    </source>
</reference>
<gene>
    <name evidence="1" type="ORF">ACFO3F_09145</name>
</gene>
<name>A0ABV9DAL4_9MICO</name>
<dbReference type="Proteomes" id="UP001595955">
    <property type="component" value="Unassembled WGS sequence"/>
</dbReference>
<accession>A0ABV9DAL4</accession>
<keyword evidence="1" id="KW-0067">ATP-binding</keyword>
<keyword evidence="1" id="KW-0547">Nucleotide-binding</keyword>
<organism evidence="1 2">
    <name type="scientific">Georgenia faecalis</name>
    <dbReference type="NCBI Taxonomy" id="2483799"/>
    <lineage>
        <taxon>Bacteria</taxon>
        <taxon>Bacillati</taxon>
        <taxon>Actinomycetota</taxon>
        <taxon>Actinomycetes</taxon>
        <taxon>Micrococcales</taxon>
        <taxon>Bogoriellaceae</taxon>
        <taxon>Georgenia</taxon>
    </lineage>
</organism>
<dbReference type="SUPFAM" id="SSF52540">
    <property type="entry name" value="P-loop containing nucleoside triphosphate hydrolases"/>
    <property type="match status" value="1"/>
</dbReference>
<evidence type="ECO:0000313" key="2">
    <source>
        <dbReference type="Proteomes" id="UP001595955"/>
    </source>
</evidence>
<proteinExistence type="predicted"/>
<dbReference type="RefSeq" id="WP_164471382.1">
    <property type="nucleotide sequence ID" value="NZ_CP033325.1"/>
</dbReference>